<gene>
    <name evidence="3" type="ORF">EAG_05303</name>
</gene>
<comment type="similarity">
    <text evidence="1">Belongs to the short-chain dehydrogenases/reductases (SDR) family.</text>
</comment>
<dbReference type="InterPro" id="IPR036291">
    <property type="entry name" value="NAD(P)-bd_dom_sf"/>
</dbReference>
<accession>E2A044</accession>
<keyword evidence="4" id="KW-1185">Reference proteome</keyword>
<dbReference type="GO" id="GO:0016491">
    <property type="term" value="F:oxidoreductase activity"/>
    <property type="evidence" value="ECO:0007669"/>
    <property type="project" value="UniProtKB-KW"/>
</dbReference>
<evidence type="ECO:0000256" key="1">
    <source>
        <dbReference type="ARBA" id="ARBA00006484"/>
    </source>
</evidence>
<dbReference type="InParanoid" id="E2A044"/>
<name>E2A044_CAMFO</name>
<evidence type="ECO:0000256" key="2">
    <source>
        <dbReference type="ARBA" id="ARBA00023002"/>
    </source>
</evidence>
<protein>
    <submittedName>
        <fullName evidence="3">Dehydrogenase/reductase SDR family member 11</fullName>
    </submittedName>
</protein>
<dbReference type="STRING" id="104421.E2A044"/>
<dbReference type="OrthoDB" id="1933717at2759"/>
<dbReference type="SUPFAM" id="SSF51735">
    <property type="entry name" value="NAD(P)-binding Rossmann-fold domains"/>
    <property type="match status" value="1"/>
</dbReference>
<evidence type="ECO:0000313" key="3">
    <source>
        <dbReference type="EMBL" id="EFN73177.1"/>
    </source>
</evidence>
<sequence length="136" mass="15341">MNEAIKSMRRRKVEGHIFNINSVYGHFLPTPYSDTSDKKDTFLFNGIIVSQHASITLTHLIRRQVVDVEPPIRVTSISPGDLKTDIINEFNSSLNEFNLSLMPKDVADAIIYALKLKPRVQITELTIQSTGIPPYS</sequence>
<organism evidence="4">
    <name type="scientific">Camponotus floridanus</name>
    <name type="common">Florida carpenter ant</name>
    <dbReference type="NCBI Taxonomy" id="104421"/>
    <lineage>
        <taxon>Eukaryota</taxon>
        <taxon>Metazoa</taxon>
        <taxon>Ecdysozoa</taxon>
        <taxon>Arthropoda</taxon>
        <taxon>Hexapoda</taxon>
        <taxon>Insecta</taxon>
        <taxon>Pterygota</taxon>
        <taxon>Neoptera</taxon>
        <taxon>Endopterygota</taxon>
        <taxon>Hymenoptera</taxon>
        <taxon>Apocrita</taxon>
        <taxon>Aculeata</taxon>
        <taxon>Formicoidea</taxon>
        <taxon>Formicidae</taxon>
        <taxon>Formicinae</taxon>
        <taxon>Camponotus</taxon>
    </lineage>
</organism>
<dbReference type="PANTHER" id="PTHR43115">
    <property type="entry name" value="DEHYDROGENASE/REDUCTASE SDR FAMILY MEMBER 11"/>
    <property type="match status" value="1"/>
</dbReference>
<reference evidence="3 4" key="1">
    <citation type="journal article" date="2010" name="Science">
        <title>Genomic comparison of the ants Camponotus floridanus and Harpegnathos saltator.</title>
        <authorList>
            <person name="Bonasio R."/>
            <person name="Zhang G."/>
            <person name="Ye C."/>
            <person name="Mutti N.S."/>
            <person name="Fang X."/>
            <person name="Qin N."/>
            <person name="Donahue G."/>
            <person name="Yang P."/>
            <person name="Li Q."/>
            <person name="Li C."/>
            <person name="Zhang P."/>
            <person name="Huang Z."/>
            <person name="Berger S.L."/>
            <person name="Reinberg D."/>
            <person name="Wang J."/>
            <person name="Liebig J."/>
        </authorList>
    </citation>
    <scope>NUCLEOTIDE SEQUENCE [LARGE SCALE GENOMIC DNA]</scope>
    <source>
        <strain evidence="4">C129</strain>
    </source>
</reference>
<dbReference type="Gene3D" id="3.40.50.720">
    <property type="entry name" value="NAD(P)-binding Rossmann-like Domain"/>
    <property type="match status" value="1"/>
</dbReference>
<proteinExistence type="inferred from homology"/>
<dbReference type="AlphaFoldDB" id="E2A044"/>
<dbReference type="PANTHER" id="PTHR43115:SF4">
    <property type="entry name" value="DEHYDROGENASE_REDUCTASE SDR FAMILY MEMBER 11"/>
    <property type="match status" value="1"/>
</dbReference>
<dbReference type="EMBL" id="GL435551">
    <property type="protein sequence ID" value="EFN73177.1"/>
    <property type="molecule type" value="Genomic_DNA"/>
</dbReference>
<evidence type="ECO:0000313" key="4">
    <source>
        <dbReference type="Proteomes" id="UP000000311"/>
    </source>
</evidence>
<keyword evidence="2" id="KW-0560">Oxidoreductase</keyword>
<dbReference type="Proteomes" id="UP000000311">
    <property type="component" value="Unassembled WGS sequence"/>
</dbReference>